<feature type="transmembrane region" description="Helical" evidence="7">
    <location>
        <begin position="12"/>
        <end position="33"/>
    </location>
</feature>
<feature type="domain" description="Bacterial sugar transferase" evidence="8">
    <location>
        <begin position="276"/>
        <end position="462"/>
    </location>
</feature>
<keyword evidence="5 7" id="KW-1133">Transmembrane helix</keyword>
<dbReference type="Pfam" id="PF13727">
    <property type="entry name" value="CoA_binding_3"/>
    <property type="match status" value="1"/>
</dbReference>
<comment type="similarity">
    <text evidence="2">Belongs to the bacterial sugar transferase family.</text>
</comment>
<evidence type="ECO:0000313" key="9">
    <source>
        <dbReference type="EMBL" id="MFH6770564.1"/>
    </source>
</evidence>
<dbReference type="Gene3D" id="3.40.50.720">
    <property type="entry name" value="NAD(P)-binding Rossmann-like Domain"/>
    <property type="match status" value="1"/>
</dbReference>
<feature type="transmembrane region" description="Helical" evidence="7">
    <location>
        <begin position="118"/>
        <end position="137"/>
    </location>
</feature>
<comment type="caution">
    <text evidence="9">The sequence shown here is derived from an EMBL/GenBank/DDBJ whole genome shotgun (WGS) entry which is preliminary data.</text>
</comment>
<protein>
    <submittedName>
        <fullName evidence="9">Exopolysaccharide biosynthesis polyprenyl glycosylphosphotransferase</fullName>
    </submittedName>
</protein>
<proteinExistence type="inferred from homology"/>
<feature type="transmembrane region" description="Helical" evidence="7">
    <location>
        <begin position="53"/>
        <end position="72"/>
    </location>
</feature>
<accession>A0ABW7MV51</accession>
<dbReference type="InterPro" id="IPR003362">
    <property type="entry name" value="Bact_transf"/>
</dbReference>
<dbReference type="NCBIfam" id="TIGR03025">
    <property type="entry name" value="EPS_sugtrans"/>
    <property type="match status" value="1"/>
</dbReference>
<evidence type="ECO:0000256" key="1">
    <source>
        <dbReference type="ARBA" id="ARBA00004141"/>
    </source>
</evidence>
<keyword evidence="4 7" id="KW-0812">Transmembrane</keyword>
<keyword evidence="3" id="KW-0808">Transferase</keyword>
<evidence type="ECO:0000256" key="4">
    <source>
        <dbReference type="ARBA" id="ARBA00022692"/>
    </source>
</evidence>
<comment type="subcellular location">
    <subcellularLocation>
        <location evidence="1">Membrane</location>
        <topology evidence="1">Multi-pass membrane protein</topology>
    </subcellularLocation>
</comment>
<evidence type="ECO:0000256" key="3">
    <source>
        <dbReference type="ARBA" id="ARBA00022679"/>
    </source>
</evidence>
<dbReference type="InterPro" id="IPR017475">
    <property type="entry name" value="EPS_sugar_tfrase"/>
</dbReference>
<dbReference type="RefSeq" id="WP_344738875.1">
    <property type="nucleotide sequence ID" value="NZ_BAABAY010000001.1"/>
</dbReference>
<sequence length="469" mass="55489">MAFYRGRFSWILRPFLTLFDLFIINMFAFHFLGFSKESFDFHFFGILVNDFEIFILYSTTMWIISTAITNFYSDYRHILFINLLVKLLNQLFIFSIVVFAFLGFFREIQAPIGVTFKFLYLLFFTIGAIKISVFYILKSFRGYLKGNQRKVVVVGNGESIQEIKEIFLTDKELGYHLIGFFTDSKSNDSLGTIEDCFSFLESNNEVDEIYCGIDDLSEKNVNKFIQYANIKQCNIKFVPNTLKLFNKKLKTDYYKYVPILTIQEGVLNQEFNKIAKRVFDIIFSILVIVFILSWLSVILFIIIKLESKGPLFYRHKRTGIHYKEFYCYKFRSLKITKEIEGTYVKRDDDRTTRIGTFLRRTSIDELPQFFNVLRGDMSVVGPRPHMPSYTEEYSKKIDKYSFMYRHHVKPGITGLAQIKGYRGEIEEDKDIINRVKYDIFYIENWSILLDLKIMFQTFINALKGEEKAY</sequence>
<dbReference type="PANTHER" id="PTHR30576">
    <property type="entry name" value="COLANIC BIOSYNTHESIS UDP-GLUCOSE LIPID CARRIER TRANSFERASE"/>
    <property type="match status" value="1"/>
</dbReference>
<dbReference type="Pfam" id="PF02397">
    <property type="entry name" value="Bac_transf"/>
    <property type="match status" value="1"/>
</dbReference>
<evidence type="ECO:0000256" key="6">
    <source>
        <dbReference type="ARBA" id="ARBA00023136"/>
    </source>
</evidence>
<dbReference type="EMBL" id="JBAWKB010000001">
    <property type="protein sequence ID" value="MFH6770564.1"/>
    <property type="molecule type" value="Genomic_DNA"/>
</dbReference>
<feature type="transmembrane region" description="Helical" evidence="7">
    <location>
        <begin position="84"/>
        <end position="106"/>
    </location>
</feature>
<dbReference type="PANTHER" id="PTHR30576:SF0">
    <property type="entry name" value="UNDECAPRENYL-PHOSPHATE N-ACETYLGALACTOSAMINYL 1-PHOSPHATE TRANSFERASE-RELATED"/>
    <property type="match status" value="1"/>
</dbReference>
<organism evidence="9 10">
    <name type="scientific">Gaetbulibacter aestuarii</name>
    <dbReference type="NCBI Taxonomy" id="1502358"/>
    <lineage>
        <taxon>Bacteria</taxon>
        <taxon>Pseudomonadati</taxon>
        <taxon>Bacteroidota</taxon>
        <taxon>Flavobacteriia</taxon>
        <taxon>Flavobacteriales</taxon>
        <taxon>Flavobacteriaceae</taxon>
        <taxon>Gaetbulibacter</taxon>
    </lineage>
</organism>
<name>A0ABW7MV51_9FLAO</name>
<reference evidence="9 10" key="1">
    <citation type="submission" date="2024-02" db="EMBL/GenBank/DDBJ databases">
        <title>A Gaetbulibacter species isolated from tidal flats and genomic insights of their niches.</title>
        <authorList>
            <person name="Ye Y."/>
        </authorList>
    </citation>
    <scope>NUCLEOTIDE SEQUENCE [LARGE SCALE GENOMIC DNA]</scope>
    <source>
        <strain evidence="9 10">KYW382</strain>
    </source>
</reference>
<evidence type="ECO:0000256" key="5">
    <source>
        <dbReference type="ARBA" id="ARBA00022989"/>
    </source>
</evidence>
<keyword evidence="10" id="KW-1185">Reference proteome</keyword>
<evidence type="ECO:0000256" key="7">
    <source>
        <dbReference type="SAM" id="Phobius"/>
    </source>
</evidence>
<gene>
    <name evidence="9" type="ORF">V8G58_01360</name>
</gene>
<dbReference type="Proteomes" id="UP001610100">
    <property type="component" value="Unassembled WGS sequence"/>
</dbReference>
<evidence type="ECO:0000256" key="2">
    <source>
        <dbReference type="ARBA" id="ARBA00006464"/>
    </source>
</evidence>
<evidence type="ECO:0000259" key="8">
    <source>
        <dbReference type="Pfam" id="PF02397"/>
    </source>
</evidence>
<keyword evidence="6 7" id="KW-0472">Membrane</keyword>
<evidence type="ECO:0000313" key="10">
    <source>
        <dbReference type="Proteomes" id="UP001610100"/>
    </source>
</evidence>
<feature type="transmembrane region" description="Helical" evidence="7">
    <location>
        <begin position="281"/>
        <end position="303"/>
    </location>
</feature>